<dbReference type="GO" id="GO:0031267">
    <property type="term" value="F:small GTPase binding"/>
    <property type="evidence" value="ECO:0007669"/>
    <property type="project" value="InterPro"/>
</dbReference>
<accession>A0A5D3BK71</accession>
<dbReference type="Gene3D" id="1.25.10.10">
    <property type="entry name" value="Leucine-rich Repeat Variant"/>
    <property type="match status" value="1"/>
</dbReference>
<sequence length="410" mass="46182">MAASASWHPQENGFNEICGLLEQQISPTSNPDKSQIYLAFVLQQYSQFPDFNNYLAFILARAEGKSVEVRQAAGLLLKNNLRTAYKSMTPAFQQYIKSELLPCMGAADRHIRSTVGTIISVIVQLGGILGWPELLEALVRCLDSKDQNHMEGAMDALSKICEDIPQVLDSDVPGLSERPINVFLPRLFQFFQSPHATLRKLALSSVNQYIMLMPTALYISMDQYLQGLFVLANDSTAEVRKLTGKRAIEAYTDSDWAEFVVDRKSTFGYCTFAWDNLLTRRSKKQGVVAISSAEVEYRAMSLGTCEEIWLHKVLSDLHQDYEVSMKLFCGNNAAISIVNNPVQYDRTKHVEIDQHFIKERLDNGSMCIPYIPSSQQVADVLTKGFFRQSFDSCVASWALLTFMSQLEEDC</sequence>
<dbReference type="STRING" id="1194695.A0A5D3BK71"/>
<name>A0A5D3BK71_CUCMM</name>
<dbReference type="Proteomes" id="UP000321393">
    <property type="component" value="Unassembled WGS sequence"/>
</dbReference>
<dbReference type="Proteomes" id="UP000321947">
    <property type="component" value="Unassembled WGS sequence"/>
</dbReference>
<evidence type="ECO:0000256" key="1">
    <source>
        <dbReference type="ARBA" id="ARBA00004496"/>
    </source>
</evidence>
<dbReference type="EMBL" id="SSTD01017674">
    <property type="protein sequence ID" value="TYJ99527.1"/>
    <property type="molecule type" value="Genomic_DNA"/>
</dbReference>
<keyword evidence="2" id="KW-0813">Transport</keyword>
<dbReference type="EMBL" id="SSTE01014401">
    <property type="protein sequence ID" value="KAA0045755.1"/>
    <property type="molecule type" value="Genomic_DNA"/>
</dbReference>
<evidence type="ECO:0000256" key="5">
    <source>
        <dbReference type="ARBA" id="ARBA00022927"/>
    </source>
</evidence>
<dbReference type="InterPro" id="IPR040122">
    <property type="entry name" value="Importin_beta"/>
</dbReference>
<reference evidence="9 10" key="1">
    <citation type="submission" date="2019-08" db="EMBL/GenBank/DDBJ databases">
        <title>Draft genome sequences of two oriental melons (Cucumis melo L. var makuwa).</title>
        <authorList>
            <person name="Kwon S.-Y."/>
        </authorList>
    </citation>
    <scope>NUCLEOTIDE SEQUENCE [LARGE SCALE GENOMIC DNA]</scope>
    <source>
        <strain evidence="10">cv. Chang Bougi</strain>
        <strain evidence="9">cv. SW 3</strain>
        <tissue evidence="8">Leaf</tissue>
    </source>
</reference>
<evidence type="ECO:0000259" key="6">
    <source>
        <dbReference type="PROSITE" id="PS50166"/>
    </source>
</evidence>
<keyword evidence="5" id="KW-0653">Protein transport</keyword>
<dbReference type="PANTHER" id="PTHR10527">
    <property type="entry name" value="IMPORTIN BETA"/>
    <property type="match status" value="1"/>
</dbReference>
<evidence type="ECO:0000313" key="7">
    <source>
        <dbReference type="EMBL" id="KAA0045755.1"/>
    </source>
</evidence>
<dbReference type="CDD" id="cd09272">
    <property type="entry name" value="RNase_HI_RT_Ty1"/>
    <property type="match status" value="1"/>
</dbReference>
<organism evidence="8 10">
    <name type="scientific">Cucumis melo var. makuwa</name>
    <name type="common">Oriental melon</name>
    <dbReference type="NCBI Taxonomy" id="1194695"/>
    <lineage>
        <taxon>Eukaryota</taxon>
        <taxon>Viridiplantae</taxon>
        <taxon>Streptophyta</taxon>
        <taxon>Embryophyta</taxon>
        <taxon>Tracheophyta</taxon>
        <taxon>Spermatophyta</taxon>
        <taxon>Magnoliopsida</taxon>
        <taxon>eudicotyledons</taxon>
        <taxon>Gunneridae</taxon>
        <taxon>Pentapetalae</taxon>
        <taxon>rosids</taxon>
        <taxon>fabids</taxon>
        <taxon>Cucurbitales</taxon>
        <taxon>Cucurbitaceae</taxon>
        <taxon>Benincaseae</taxon>
        <taxon>Cucumis</taxon>
    </lineage>
</organism>
<feature type="domain" description="Importin N-terminal" evidence="6">
    <location>
        <begin position="42"/>
        <end position="106"/>
    </location>
</feature>
<dbReference type="InterPro" id="IPR016024">
    <property type="entry name" value="ARM-type_fold"/>
</dbReference>
<evidence type="ECO:0000256" key="3">
    <source>
        <dbReference type="ARBA" id="ARBA00022490"/>
    </source>
</evidence>
<comment type="caution">
    <text evidence="8">The sequence shown here is derived from an EMBL/GenBank/DDBJ whole genome shotgun (WGS) entry which is preliminary data.</text>
</comment>
<gene>
    <name evidence="8" type="ORF">E5676_scaffold123G00950</name>
    <name evidence="7" type="ORF">E6C27_scaffold243G002750</name>
</gene>
<protein>
    <submittedName>
        <fullName evidence="8">Transportin-1</fullName>
    </submittedName>
</protein>
<evidence type="ECO:0000313" key="9">
    <source>
        <dbReference type="Proteomes" id="UP000321393"/>
    </source>
</evidence>
<evidence type="ECO:0000313" key="10">
    <source>
        <dbReference type="Proteomes" id="UP000321947"/>
    </source>
</evidence>
<dbReference type="Pfam" id="PF03810">
    <property type="entry name" value="IBN_N"/>
    <property type="match status" value="1"/>
</dbReference>
<comment type="subcellular location">
    <subcellularLocation>
        <location evidence="1">Cytoplasm</location>
    </subcellularLocation>
</comment>
<dbReference type="OrthoDB" id="951172at2759"/>
<evidence type="ECO:0000256" key="4">
    <source>
        <dbReference type="ARBA" id="ARBA00022737"/>
    </source>
</evidence>
<keyword evidence="3" id="KW-0963">Cytoplasm</keyword>
<dbReference type="SUPFAM" id="SSF48371">
    <property type="entry name" value="ARM repeat"/>
    <property type="match status" value="1"/>
</dbReference>
<dbReference type="SMART" id="SM00913">
    <property type="entry name" value="IBN_N"/>
    <property type="match status" value="1"/>
</dbReference>
<dbReference type="GO" id="GO:0006606">
    <property type="term" value="P:protein import into nucleus"/>
    <property type="evidence" value="ECO:0007669"/>
    <property type="project" value="InterPro"/>
</dbReference>
<dbReference type="AlphaFoldDB" id="A0A5D3BK71"/>
<dbReference type="GO" id="GO:0005737">
    <property type="term" value="C:cytoplasm"/>
    <property type="evidence" value="ECO:0007669"/>
    <property type="project" value="UniProtKB-SubCell"/>
</dbReference>
<keyword evidence="4" id="KW-0677">Repeat</keyword>
<dbReference type="InterPro" id="IPR001494">
    <property type="entry name" value="Importin-beta_N"/>
</dbReference>
<dbReference type="PROSITE" id="PS50166">
    <property type="entry name" value="IMPORTIN_B_NT"/>
    <property type="match status" value="1"/>
</dbReference>
<proteinExistence type="predicted"/>
<dbReference type="InterPro" id="IPR011989">
    <property type="entry name" value="ARM-like"/>
</dbReference>
<evidence type="ECO:0000256" key="2">
    <source>
        <dbReference type="ARBA" id="ARBA00022448"/>
    </source>
</evidence>
<evidence type="ECO:0000313" key="8">
    <source>
        <dbReference type="EMBL" id="TYJ99527.1"/>
    </source>
</evidence>